<accession>A0ABR7A630</accession>
<dbReference type="InterPro" id="IPR011004">
    <property type="entry name" value="Trimer_LpxA-like_sf"/>
</dbReference>
<keyword evidence="3" id="KW-1185">Reference proteome</keyword>
<reference evidence="2 3" key="1">
    <citation type="submission" date="2020-08" db="EMBL/GenBank/DDBJ databases">
        <title>Novel species isolated from subtropical streams in China.</title>
        <authorList>
            <person name="Lu H."/>
        </authorList>
    </citation>
    <scope>NUCLEOTIDE SEQUENCE [LARGE SCALE GENOMIC DNA]</scope>
    <source>
        <strain evidence="2 3">CY22W</strain>
    </source>
</reference>
<gene>
    <name evidence="2" type="ORF">H8K43_11780</name>
</gene>
<evidence type="ECO:0000313" key="3">
    <source>
        <dbReference type="Proteomes" id="UP000654304"/>
    </source>
</evidence>
<sequence>MSKIYIHPSAVVDAGARLGDFTSVWHFSHVESHAVVGENCNLGQNVYVGNNAVVGNGCRLGNSVSVFSHVELGDFVFCAPFMVFTHISFPRAAVNRRESFVKTIVKTGVTLGANSTVVPGVTIGMGAFLAAGSTLTKDCKDWAMMLGSPARQIGWASAYGEKIPLPLTGEGEWKCPHTGDTYVLEDSTLVRTPGHTDILQYRPGVKLERMKSVD</sequence>
<name>A0ABR7A630_9BURK</name>
<dbReference type="InterPro" id="IPR050179">
    <property type="entry name" value="Trans_hexapeptide_repeat"/>
</dbReference>
<dbReference type="SUPFAM" id="SSF51161">
    <property type="entry name" value="Trimeric LpxA-like enzymes"/>
    <property type="match status" value="1"/>
</dbReference>
<evidence type="ECO:0000256" key="1">
    <source>
        <dbReference type="ARBA" id="ARBA00007274"/>
    </source>
</evidence>
<dbReference type="EMBL" id="JACOGD010000005">
    <property type="protein sequence ID" value="MBC3932359.1"/>
    <property type="molecule type" value="Genomic_DNA"/>
</dbReference>
<dbReference type="Gene3D" id="2.20.70.110">
    <property type="match status" value="1"/>
</dbReference>
<dbReference type="RefSeq" id="WP_186903999.1">
    <property type="nucleotide sequence ID" value="NZ_JACOGD010000005.1"/>
</dbReference>
<proteinExistence type="inferred from homology"/>
<dbReference type="CDD" id="cd03358">
    <property type="entry name" value="LbH_WxcM_N_like"/>
    <property type="match status" value="1"/>
</dbReference>
<protein>
    <submittedName>
        <fullName evidence="2">N-acetyltransferase</fullName>
    </submittedName>
</protein>
<dbReference type="PANTHER" id="PTHR43300:SF4">
    <property type="entry name" value="ACYL-[ACYL-CARRIER-PROTEIN]--UDP-N-ACETYLGLUCOSAMINE O-ACYLTRANSFERASE"/>
    <property type="match status" value="1"/>
</dbReference>
<dbReference type="InterPro" id="IPR001451">
    <property type="entry name" value="Hexapep"/>
</dbReference>
<comment type="caution">
    <text evidence="2">The sequence shown here is derived from an EMBL/GenBank/DDBJ whole genome shotgun (WGS) entry which is preliminary data.</text>
</comment>
<dbReference type="PANTHER" id="PTHR43300">
    <property type="entry name" value="ACETYLTRANSFERASE"/>
    <property type="match status" value="1"/>
</dbReference>
<dbReference type="Proteomes" id="UP000654304">
    <property type="component" value="Unassembled WGS sequence"/>
</dbReference>
<evidence type="ECO:0000313" key="2">
    <source>
        <dbReference type="EMBL" id="MBC3932359.1"/>
    </source>
</evidence>
<dbReference type="Gene3D" id="2.160.10.10">
    <property type="entry name" value="Hexapeptide repeat proteins"/>
    <property type="match status" value="1"/>
</dbReference>
<organism evidence="2 3">
    <name type="scientific">Undibacterium curvum</name>
    <dbReference type="NCBI Taxonomy" id="2762294"/>
    <lineage>
        <taxon>Bacteria</taxon>
        <taxon>Pseudomonadati</taxon>
        <taxon>Pseudomonadota</taxon>
        <taxon>Betaproteobacteria</taxon>
        <taxon>Burkholderiales</taxon>
        <taxon>Oxalobacteraceae</taxon>
        <taxon>Undibacterium</taxon>
    </lineage>
</organism>
<comment type="similarity">
    <text evidence="1">Belongs to the transferase hexapeptide repeat family.</text>
</comment>
<dbReference type="Pfam" id="PF00132">
    <property type="entry name" value="Hexapep"/>
    <property type="match status" value="2"/>
</dbReference>